<reference evidence="6 7" key="1">
    <citation type="submission" date="2016-03" db="EMBL/GenBank/DDBJ databases">
        <authorList>
            <person name="Ploux O."/>
        </authorList>
    </citation>
    <scope>NUCLEOTIDE SEQUENCE [LARGE SCALE GENOMIC DNA]</scope>
    <source>
        <strain evidence="6 7">UAMH 11012</strain>
    </source>
</reference>
<accession>A0A1L7XWP2</accession>
<dbReference type="OrthoDB" id="2122304at2759"/>
<evidence type="ECO:0000256" key="5">
    <source>
        <dbReference type="SAM" id="Phobius"/>
    </source>
</evidence>
<keyword evidence="2 5" id="KW-0812">Transmembrane</keyword>
<evidence type="ECO:0000256" key="4">
    <source>
        <dbReference type="ARBA" id="ARBA00023136"/>
    </source>
</evidence>
<proteinExistence type="predicted"/>
<dbReference type="PANTHER" id="PTHR35371:SF2">
    <property type="entry name" value="MAPEG FAMILY PROTEIN"/>
    <property type="match status" value="1"/>
</dbReference>
<organism evidence="6 7">
    <name type="scientific">Phialocephala subalpina</name>
    <dbReference type="NCBI Taxonomy" id="576137"/>
    <lineage>
        <taxon>Eukaryota</taxon>
        <taxon>Fungi</taxon>
        <taxon>Dikarya</taxon>
        <taxon>Ascomycota</taxon>
        <taxon>Pezizomycotina</taxon>
        <taxon>Leotiomycetes</taxon>
        <taxon>Helotiales</taxon>
        <taxon>Mollisiaceae</taxon>
        <taxon>Phialocephala</taxon>
        <taxon>Phialocephala fortinii species complex</taxon>
    </lineage>
</organism>
<keyword evidence="7" id="KW-1185">Reference proteome</keyword>
<dbReference type="EMBL" id="FJOG01000071">
    <property type="protein sequence ID" value="CZR69471.1"/>
    <property type="molecule type" value="Genomic_DNA"/>
</dbReference>
<dbReference type="GO" id="GO:0016020">
    <property type="term" value="C:membrane"/>
    <property type="evidence" value="ECO:0007669"/>
    <property type="project" value="UniProtKB-SubCell"/>
</dbReference>
<dbReference type="Proteomes" id="UP000184330">
    <property type="component" value="Unassembled WGS sequence"/>
</dbReference>
<feature type="transmembrane region" description="Helical" evidence="5">
    <location>
        <begin position="20"/>
        <end position="39"/>
    </location>
</feature>
<dbReference type="Gene3D" id="1.20.120.550">
    <property type="entry name" value="Membrane associated eicosanoid/glutathione metabolism-like domain"/>
    <property type="match status" value="1"/>
</dbReference>
<dbReference type="AlphaFoldDB" id="A0A1L7XWP2"/>
<dbReference type="PANTHER" id="PTHR35371">
    <property type="entry name" value="INNER MEMBRANE PROTEIN"/>
    <property type="match status" value="1"/>
</dbReference>
<gene>
    <name evidence="6" type="ORF">PAC_19371</name>
</gene>
<name>A0A1L7XWP2_9HELO</name>
<dbReference type="Pfam" id="PF01124">
    <property type="entry name" value="MAPEG"/>
    <property type="match status" value="1"/>
</dbReference>
<evidence type="ECO:0000256" key="2">
    <source>
        <dbReference type="ARBA" id="ARBA00022692"/>
    </source>
</evidence>
<keyword evidence="4 5" id="KW-0472">Membrane</keyword>
<dbReference type="InterPro" id="IPR023352">
    <property type="entry name" value="MAPEG-like_dom_sf"/>
</dbReference>
<keyword evidence="3 5" id="KW-1133">Transmembrane helix</keyword>
<feature type="transmembrane region" description="Helical" evidence="5">
    <location>
        <begin position="114"/>
        <end position="136"/>
    </location>
</feature>
<dbReference type="InterPro" id="IPR001129">
    <property type="entry name" value="Membr-assoc_MAPEG"/>
</dbReference>
<feature type="transmembrane region" description="Helical" evidence="5">
    <location>
        <begin position="87"/>
        <end position="108"/>
    </location>
</feature>
<sequence length="230" mass="25906">MASLATTLGLRASSLHNLTIPNYAPAFVSFHFIFSYCVLAPRHFKQIWGIDHNVSPREDLAKYGDAAVKSGKITQKRLEMMKRNESAHANAIENYILFVGAISFATFVGVERELVNRAGLVYTIARVAYGFIFIFVDQPVWSLLRTTAWWVGNIIKLSLVAAYGWEEVEYNLSERSSRGRTENEFCMNMHQSGNSNRVCESLLKFSGPTMAYFTPPTILTTKLLVSDLFS</sequence>
<protein>
    <submittedName>
        <fullName evidence="6">Uncharacterized protein</fullName>
    </submittedName>
</protein>
<dbReference type="SUPFAM" id="SSF161084">
    <property type="entry name" value="MAPEG domain-like"/>
    <property type="match status" value="1"/>
</dbReference>
<comment type="subcellular location">
    <subcellularLocation>
        <location evidence="1">Membrane</location>
    </subcellularLocation>
</comment>
<evidence type="ECO:0000256" key="1">
    <source>
        <dbReference type="ARBA" id="ARBA00004370"/>
    </source>
</evidence>
<evidence type="ECO:0000313" key="7">
    <source>
        <dbReference type="Proteomes" id="UP000184330"/>
    </source>
</evidence>
<evidence type="ECO:0000313" key="6">
    <source>
        <dbReference type="EMBL" id="CZR69471.1"/>
    </source>
</evidence>
<evidence type="ECO:0000256" key="3">
    <source>
        <dbReference type="ARBA" id="ARBA00022989"/>
    </source>
</evidence>